<evidence type="ECO:0000313" key="2">
    <source>
        <dbReference type="Proteomes" id="UP000324832"/>
    </source>
</evidence>
<reference evidence="1 2" key="1">
    <citation type="submission" date="2017-07" db="EMBL/GenBank/DDBJ databases">
        <authorList>
            <person name="Talla V."/>
            <person name="Backstrom N."/>
        </authorList>
    </citation>
    <scope>NUCLEOTIDE SEQUENCE [LARGE SCALE GENOMIC DNA]</scope>
</reference>
<accession>A0A5E4Q080</accession>
<dbReference type="AlphaFoldDB" id="A0A5E4Q080"/>
<organism evidence="1 2">
    <name type="scientific">Leptidea sinapis</name>
    <dbReference type="NCBI Taxonomy" id="189913"/>
    <lineage>
        <taxon>Eukaryota</taxon>
        <taxon>Metazoa</taxon>
        <taxon>Ecdysozoa</taxon>
        <taxon>Arthropoda</taxon>
        <taxon>Hexapoda</taxon>
        <taxon>Insecta</taxon>
        <taxon>Pterygota</taxon>
        <taxon>Neoptera</taxon>
        <taxon>Endopterygota</taxon>
        <taxon>Lepidoptera</taxon>
        <taxon>Glossata</taxon>
        <taxon>Ditrysia</taxon>
        <taxon>Papilionoidea</taxon>
        <taxon>Pieridae</taxon>
        <taxon>Dismorphiinae</taxon>
        <taxon>Leptidea</taxon>
    </lineage>
</organism>
<protein>
    <submittedName>
        <fullName evidence="1">Uncharacterized protein</fullName>
    </submittedName>
</protein>
<dbReference type="Proteomes" id="UP000324832">
    <property type="component" value="Unassembled WGS sequence"/>
</dbReference>
<sequence>MYKISFDISGIFGGMAAPVLAPVPATAAAVPALPDGEDQDIAQLGTSFRDPRRITFCGTPEYLAPEDICSSAHSVLSHLPQSQHSLADRRH</sequence>
<dbReference type="EMBL" id="FZQP02000904">
    <property type="protein sequence ID" value="VVC90959.1"/>
    <property type="molecule type" value="Genomic_DNA"/>
</dbReference>
<proteinExistence type="predicted"/>
<keyword evidence="2" id="KW-1185">Reference proteome</keyword>
<gene>
    <name evidence="1" type="ORF">LSINAPIS_LOCUS3754</name>
</gene>
<name>A0A5E4Q080_9NEOP</name>
<evidence type="ECO:0000313" key="1">
    <source>
        <dbReference type="EMBL" id="VVC90959.1"/>
    </source>
</evidence>